<evidence type="ECO:0000259" key="1">
    <source>
        <dbReference type="Pfam" id="PF26051"/>
    </source>
</evidence>
<dbReference type="OrthoDB" id="5837285at2759"/>
<dbReference type="Pfam" id="PF26051">
    <property type="entry name" value="PWI_ABCF3"/>
    <property type="match status" value="1"/>
</dbReference>
<comment type="caution">
    <text evidence="2">The sequence shown here is derived from an EMBL/GenBank/DDBJ whole genome shotgun (WGS) entry which is preliminary data.</text>
</comment>
<dbReference type="AlphaFoldDB" id="A0A6V7U8Z9"/>
<name>A0A6V7U8Z9_MELEN</name>
<reference evidence="2 3" key="1">
    <citation type="submission" date="2020-08" db="EMBL/GenBank/DDBJ databases">
        <authorList>
            <person name="Koutsovoulos G."/>
            <person name="Danchin GJ E."/>
        </authorList>
    </citation>
    <scope>NUCLEOTIDE SEQUENCE [LARGE SCALE GENOMIC DNA]</scope>
</reference>
<dbReference type="InterPro" id="IPR058770">
    <property type="entry name" value="PWI_ABCF3"/>
</dbReference>
<evidence type="ECO:0000313" key="3">
    <source>
        <dbReference type="Proteomes" id="UP000580250"/>
    </source>
</evidence>
<dbReference type="Proteomes" id="UP000580250">
    <property type="component" value="Unassembled WGS sequence"/>
</dbReference>
<sequence length="96" mass="10984">MVLKVNISTYLDQQLPEIPAEIREYLTDLLKENEDDIATVDDMCEAVGEHIQGFLTEMSEDELQKVCLNLLVILHEGKDNKPIVRALEARKLEKNC</sequence>
<gene>
    <name evidence="2" type="ORF">MENT_LOCUS9587</name>
</gene>
<organism evidence="2 3">
    <name type="scientific">Meloidogyne enterolobii</name>
    <name type="common">Root-knot nematode worm</name>
    <name type="synonym">Meloidogyne mayaguensis</name>
    <dbReference type="NCBI Taxonomy" id="390850"/>
    <lineage>
        <taxon>Eukaryota</taxon>
        <taxon>Metazoa</taxon>
        <taxon>Ecdysozoa</taxon>
        <taxon>Nematoda</taxon>
        <taxon>Chromadorea</taxon>
        <taxon>Rhabditida</taxon>
        <taxon>Tylenchina</taxon>
        <taxon>Tylenchomorpha</taxon>
        <taxon>Tylenchoidea</taxon>
        <taxon>Meloidogynidae</taxon>
        <taxon>Meloidogyninae</taxon>
        <taxon>Meloidogyne</taxon>
    </lineage>
</organism>
<evidence type="ECO:0000313" key="2">
    <source>
        <dbReference type="EMBL" id="CAD2149168.1"/>
    </source>
</evidence>
<feature type="domain" description="ABCF3 PWI-like helical bundle" evidence="1">
    <location>
        <begin position="6"/>
        <end position="76"/>
    </location>
</feature>
<proteinExistence type="predicted"/>
<protein>
    <recommendedName>
        <fullName evidence="1">ABCF3 PWI-like helical bundle domain-containing protein</fullName>
    </recommendedName>
</protein>
<accession>A0A6V7U8Z9</accession>
<dbReference type="EMBL" id="CAJEWN010000043">
    <property type="protein sequence ID" value="CAD2149168.1"/>
    <property type="molecule type" value="Genomic_DNA"/>
</dbReference>